<evidence type="ECO:0000313" key="2">
    <source>
        <dbReference type="EMBL" id="KAF0706462.1"/>
    </source>
</evidence>
<dbReference type="Pfam" id="PF03184">
    <property type="entry name" value="DDE_1"/>
    <property type="match status" value="1"/>
</dbReference>
<dbReference type="InterPro" id="IPR004875">
    <property type="entry name" value="DDE_SF_endonuclease_dom"/>
</dbReference>
<dbReference type="EMBL" id="VJMI01019770">
    <property type="protein sequence ID" value="KAF0706462.1"/>
    <property type="molecule type" value="Genomic_DNA"/>
</dbReference>
<evidence type="ECO:0000313" key="3">
    <source>
        <dbReference type="Proteomes" id="UP000469452"/>
    </source>
</evidence>
<dbReference type="Proteomes" id="UP000469452">
    <property type="component" value="Unassembled WGS sequence"/>
</dbReference>
<proteinExistence type="predicted"/>
<comment type="caution">
    <text evidence="2">The sequence shown here is derived from an EMBL/GenBank/DDBJ whole genome shotgun (WGS) entry which is preliminary data.</text>
</comment>
<organism evidence="2 3">
    <name type="scientific">Aphanomyces astaci</name>
    <name type="common">Crayfish plague agent</name>
    <dbReference type="NCBI Taxonomy" id="112090"/>
    <lineage>
        <taxon>Eukaryota</taxon>
        <taxon>Sar</taxon>
        <taxon>Stramenopiles</taxon>
        <taxon>Oomycota</taxon>
        <taxon>Saprolegniomycetes</taxon>
        <taxon>Saprolegniales</taxon>
        <taxon>Verrucalvaceae</taxon>
        <taxon>Aphanomyces</taxon>
    </lineage>
</organism>
<evidence type="ECO:0000259" key="1">
    <source>
        <dbReference type="Pfam" id="PF03184"/>
    </source>
</evidence>
<dbReference type="GO" id="GO:0003676">
    <property type="term" value="F:nucleic acid binding"/>
    <property type="evidence" value="ECO:0007669"/>
    <property type="project" value="InterPro"/>
</dbReference>
<protein>
    <recommendedName>
        <fullName evidence="1">DDE-1 domain-containing protein</fullName>
    </recommendedName>
</protein>
<dbReference type="AlphaFoldDB" id="A0A6A4ZFJ9"/>
<name>A0A6A4ZFJ9_APHAT</name>
<accession>A0A6A4ZFJ9</accession>
<sequence>MTAVLTVRADGTKLPILFIMKGVPGGRIESGELATFPSGHHYAVQERAWMDKRVWAIEEPSVVLLDNFESHVSYNIMYEELGAHVCALPPNATSVCQPLDVGVMAPFKRNLRTCGCSETSSLAMMMIHFHLPRVKSAWHW</sequence>
<reference evidence="2 3" key="1">
    <citation type="submission" date="2019-06" db="EMBL/GenBank/DDBJ databases">
        <title>Genomics analysis of Aphanomyces spp. identifies a new class of oomycete effector associated with host adaptation.</title>
        <authorList>
            <person name="Gaulin E."/>
        </authorList>
    </citation>
    <scope>NUCLEOTIDE SEQUENCE [LARGE SCALE GENOMIC DNA]</scope>
    <source>
        <strain evidence="2 3">E</strain>
    </source>
</reference>
<gene>
    <name evidence="2" type="ORF">AaE_014095</name>
</gene>
<feature type="domain" description="DDE-1" evidence="1">
    <location>
        <begin position="6"/>
        <end position="113"/>
    </location>
</feature>